<sequence length="420" mass="44674">MRKIAAVAASAVVLTAGLQAPAWAAAPATDFELSWQGRQIHLTWKDSDEENIVLAEYADLGQTYLFENQPAGGTNEVTKFSTLYPSDKVRFILRTVASDGSSEDTLSPWFDTRHAVAPVLQDANLLPNLSTQLKWTQATIEDKTPGDPFDVPSGEKIQALVDLPGTATAGYDFAAGTTSGVVPAQARPAAIKVVGYNNWGEAEGTKTVRLGTLGAGITVPASAVYGARLGIKSTLDLFTSQGREERASGIKVELQARGKTTDAWKTYGRYAGNTTTAFDTGIGSLGNRQYRLFVPARKVASGNVIVLTPATSTSAKSSKTMIKFVSKGFTPAAASTGTKVDITAKIQPGVTVRGTLQDLVGSRWTNLFAVQFTKGSMLKHARAGVDKPGTYRYRIVLPAITVNGLTLSATTSPTFNFTLR</sequence>
<feature type="signal peptide" evidence="1">
    <location>
        <begin position="1"/>
        <end position="24"/>
    </location>
</feature>
<organism evidence="2 3">
    <name type="scientific">Kribbella antibiotica</name>
    <dbReference type="NCBI Taxonomy" id="190195"/>
    <lineage>
        <taxon>Bacteria</taxon>
        <taxon>Bacillati</taxon>
        <taxon>Actinomycetota</taxon>
        <taxon>Actinomycetes</taxon>
        <taxon>Propionibacteriales</taxon>
        <taxon>Kribbellaceae</taxon>
        <taxon>Kribbella</taxon>
    </lineage>
</organism>
<dbReference type="Proteomes" id="UP000295124">
    <property type="component" value="Unassembled WGS sequence"/>
</dbReference>
<dbReference type="AlphaFoldDB" id="A0A4V2YPA0"/>
<accession>A0A4V2YPA0</accession>
<comment type="caution">
    <text evidence="2">The sequence shown here is derived from an EMBL/GenBank/DDBJ whole genome shotgun (WGS) entry which is preliminary data.</text>
</comment>
<gene>
    <name evidence="2" type="ORF">E1263_23750</name>
</gene>
<protein>
    <recommendedName>
        <fullName evidence="4">Fibronectin type III domain-containing protein</fullName>
    </recommendedName>
</protein>
<reference evidence="2 3" key="1">
    <citation type="submission" date="2019-03" db="EMBL/GenBank/DDBJ databases">
        <title>Draft genome sequences of novel Actinobacteria.</title>
        <authorList>
            <person name="Sahin N."/>
            <person name="Ay H."/>
            <person name="Saygin H."/>
        </authorList>
    </citation>
    <scope>NUCLEOTIDE SEQUENCE [LARGE SCALE GENOMIC DNA]</scope>
    <source>
        <strain evidence="2 3">JCM 13523</strain>
    </source>
</reference>
<feature type="chain" id="PRO_5038426785" description="Fibronectin type III domain-containing protein" evidence="1">
    <location>
        <begin position="25"/>
        <end position="420"/>
    </location>
</feature>
<keyword evidence="3" id="KW-1185">Reference proteome</keyword>
<proteinExistence type="predicted"/>
<evidence type="ECO:0000313" key="2">
    <source>
        <dbReference type="EMBL" id="TDD57467.1"/>
    </source>
</evidence>
<dbReference type="RefSeq" id="WP_132170990.1">
    <property type="nucleotide sequence ID" value="NZ_SMKX01000074.1"/>
</dbReference>
<evidence type="ECO:0008006" key="4">
    <source>
        <dbReference type="Google" id="ProtNLM"/>
    </source>
</evidence>
<keyword evidence="1" id="KW-0732">Signal</keyword>
<dbReference type="OrthoDB" id="3804840at2"/>
<dbReference type="EMBL" id="SMKX01000074">
    <property type="protein sequence ID" value="TDD57467.1"/>
    <property type="molecule type" value="Genomic_DNA"/>
</dbReference>
<name>A0A4V2YPA0_9ACTN</name>
<evidence type="ECO:0000313" key="3">
    <source>
        <dbReference type="Proteomes" id="UP000295124"/>
    </source>
</evidence>
<evidence type="ECO:0000256" key="1">
    <source>
        <dbReference type="SAM" id="SignalP"/>
    </source>
</evidence>